<accession>A0A1I7FPB1</accession>
<dbReference type="AlphaFoldDB" id="A0A1I7FPB1"/>
<sequence>MYSLRYPLRRLSLPERIPGGIEVWLLEFDVGLSVPRDDEAYESAHDFPPVPMAMQRPWHSRLMTGLQLRGKAVKCRDRHPGFPCQDWIPAKVGLHIRRFAISPFAR</sequence>
<gene>
    <name evidence="1" type="ORF">SAMN05216417_10261</name>
</gene>
<reference evidence="1 2" key="1">
    <citation type="submission" date="2016-10" db="EMBL/GenBank/DDBJ databases">
        <authorList>
            <person name="de Groot N.N."/>
        </authorList>
    </citation>
    <scope>NUCLEOTIDE SEQUENCE [LARGE SCALE GENOMIC DNA]</scope>
    <source>
        <strain evidence="1 2">Nl14</strain>
    </source>
</reference>
<dbReference type="Proteomes" id="UP000182649">
    <property type="component" value="Unassembled WGS sequence"/>
</dbReference>
<protein>
    <submittedName>
        <fullName evidence="1">Uncharacterized protein</fullName>
    </submittedName>
</protein>
<dbReference type="EMBL" id="FPBZ01000002">
    <property type="protein sequence ID" value="SFU37856.1"/>
    <property type="molecule type" value="Genomic_DNA"/>
</dbReference>
<proteinExistence type="predicted"/>
<evidence type="ECO:0000313" key="2">
    <source>
        <dbReference type="Proteomes" id="UP000182649"/>
    </source>
</evidence>
<evidence type="ECO:0000313" key="1">
    <source>
        <dbReference type="EMBL" id="SFU37856.1"/>
    </source>
</evidence>
<name>A0A1I7FPB1_9PROT</name>
<organism evidence="1 2">
    <name type="scientific">Nitrosospira multiformis</name>
    <dbReference type="NCBI Taxonomy" id="1231"/>
    <lineage>
        <taxon>Bacteria</taxon>
        <taxon>Pseudomonadati</taxon>
        <taxon>Pseudomonadota</taxon>
        <taxon>Betaproteobacteria</taxon>
        <taxon>Nitrosomonadales</taxon>
        <taxon>Nitrosomonadaceae</taxon>
        <taxon>Nitrosospira</taxon>
    </lineage>
</organism>